<dbReference type="AlphaFoldDB" id="A0A937I9B5"/>
<organism evidence="6 7">
    <name type="scientific">SAR86 cluster bacterium</name>
    <dbReference type="NCBI Taxonomy" id="2030880"/>
    <lineage>
        <taxon>Bacteria</taxon>
        <taxon>Pseudomonadati</taxon>
        <taxon>Pseudomonadota</taxon>
        <taxon>Gammaproteobacteria</taxon>
        <taxon>SAR86 cluster</taxon>
    </lineage>
</organism>
<feature type="transmembrane region" description="Helical" evidence="5">
    <location>
        <begin position="6"/>
        <end position="31"/>
    </location>
</feature>
<name>A0A937I9B5_9GAMM</name>
<evidence type="ECO:0000256" key="1">
    <source>
        <dbReference type="ARBA" id="ARBA00004167"/>
    </source>
</evidence>
<proteinExistence type="predicted"/>
<dbReference type="Pfam" id="PF13103">
    <property type="entry name" value="TonB_2"/>
    <property type="match status" value="1"/>
</dbReference>
<dbReference type="Proteomes" id="UP000711391">
    <property type="component" value="Unassembled WGS sequence"/>
</dbReference>
<evidence type="ECO:0000313" key="7">
    <source>
        <dbReference type="Proteomes" id="UP000711391"/>
    </source>
</evidence>
<dbReference type="Gene3D" id="3.30.1150.10">
    <property type="match status" value="1"/>
</dbReference>
<comment type="caution">
    <text evidence="6">The sequence shown here is derived from an EMBL/GenBank/DDBJ whole genome shotgun (WGS) entry which is preliminary data.</text>
</comment>
<protein>
    <submittedName>
        <fullName evidence="6">Cell envelope integrity protein TolA</fullName>
    </submittedName>
</protein>
<gene>
    <name evidence="6" type="ORF">ISQ64_02645</name>
</gene>
<keyword evidence="3 5" id="KW-1133">Transmembrane helix</keyword>
<evidence type="ECO:0000256" key="2">
    <source>
        <dbReference type="ARBA" id="ARBA00022692"/>
    </source>
</evidence>
<accession>A0A937I9B5</accession>
<dbReference type="InterPro" id="IPR006260">
    <property type="entry name" value="TonB/TolA_C"/>
</dbReference>
<dbReference type="EMBL" id="JADHQD010000010">
    <property type="protein sequence ID" value="MBL6818286.1"/>
    <property type="molecule type" value="Genomic_DNA"/>
</dbReference>
<evidence type="ECO:0000256" key="4">
    <source>
        <dbReference type="ARBA" id="ARBA00023136"/>
    </source>
</evidence>
<keyword evidence="2 5" id="KW-0812">Transmembrane</keyword>
<dbReference type="SUPFAM" id="SSF74653">
    <property type="entry name" value="TolA/TonB C-terminal domain"/>
    <property type="match status" value="1"/>
</dbReference>
<comment type="subcellular location">
    <subcellularLocation>
        <location evidence="1">Membrane</location>
        <topology evidence="1">Single-pass membrane protein</topology>
    </subcellularLocation>
</comment>
<evidence type="ECO:0000313" key="6">
    <source>
        <dbReference type="EMBL" id="MBL6818286.1"/>
    </source>
</evidence>
<dbReference type="GO" id="GO:0016020">
    <property type="term" value="C:membrane"/>
    <property type="evidence" value="ECO:0007669"/>
    <property type="project" value="UniProtKB-SubCell"/>
</dbReference>
<evidence type="ECO:0000256" key="5">
    <source>
        <dbReference type="SAM" id="Phobius"/>
    </source>
</evidence>
<dbReference type="NCBIfam" id="TIGR01352">
    <property type="entry name" value="tonB_Cterm"/>
    <property type="match status" value="1"/>
</dbReference>
<evidence type="ECO:0000256" key="3">
    <source>
        <dbReference type="ARBA" id="ARBA00022989"/>
    </source>
</evidence>
<reference evidence="6" key="1">
    <citation type="submission" date="2020-10" db="EMBL/GenBank/DDBJ databases">
        <title>Microbiome of the Black Sea water column analyzed by genome centric metagenomics.</title>
        <authorList>
            <person name="Cabello-Yeves P.J."/>
            <person name="Callieri C."/>
            <person name="Picazo A."/>
            <person name="Mehrshad M."/>
            <person name="Haro-Moreno J.M."/>
            <person name="Roda-Garcia J."/>
            <person name="Dzembekova N."/>
            <person name="Slabakova V."/>
            <person name="Slabakova N."/>
            <person name="Moncheva S."/>
            <person name="Rodriguez-Valera F."/>
        </authorList>
    </citation>
    <scope>NUCLEOTIDE SEQUENCE</scope>
    <source>
        <strain evidence="6">BS307-5m-G50</strain>
    </source>
</reference>
<sequence length="203" mass="23448">MQTRSNYLVAAFVSFMIHASIILYLTDFFYFEKQKRPVLSKPVNVELLFETEIKKSPKPKFEQNISSNTISENVIKEENKIELSSLIQDTNILNLIQEDQAIQNQSEDTLINEFSNLIIKSIQSAWIKPQNIQDGLICDIRMTINKNGRVIKIDLVKSSGNIRFDNSALKAISRVETFSFFNRIPFNIYQSDFKNILITFNPS</sequence>
<keyword evidence="4 5" id="KW-0472">Membrane</keyword>